<evidence type="ECO:0000256" key="2">
    <source>
        <dbReference type="ARBA" id="ARBA00023242"/>
    </source>
</evidence>
<keyword evidence="6" id="KW-1185">Reference proteome</keyword>
<dbReference type="GO" id="GO:0008270">
    <property type="term" value="F:zinc ion binding"/>
    <property type="evidence" value="ECO:0007669"/>
    <property type="project" value="InterPro"/>
</dbReference>
<dbReference type="Proteomes" id="UP000824998">
    <property type="component" value="Unassembled WGS sequence"/>
</dbReference>
<feature type="compositionally biased region" description="Basic and acidic residues" evidence="3">
    <location>
        <begin position="148"/>
        <end position="157"/>
    </location>
</feature>
<dbReference type="InterPro" id="IPR036864">
    <property type="entry name" value="Zn2-C6_fun-type_DNA-bd_sf"/>
</dbReference>
<dbReference type="InterPro" id="IPR001138">
    <property type="entry name" value="Zn2Cys6_DnaBD"/>
</dbReference>
<dbReference type="Pfam" id="PF00172">
    <property type="entry name" value="Zn_clus"/>
    <property type="match status" value="1"/>
</dbReference>
<dbReference type="GO" id="GO:0005634">
    <property type="term" value="C:nucleus"/>
    <property type="evidence" value="ECO:0007669"/>
    <property type="project" value="UniProtKB-SubCell"/>
</dbReference>
<evidence type="ECO:0000259" key="4">
    <source>
        <dbReference type="PROSITE" id="PS50048"/>
    </source>
</evidence>
<dbReference type="GO" id="GO:0000981">
    <property type="term" value="F:DNA-binding transcription factor activity, RNA polymerase II-specific"/>
    <property type="evidence" value="ECO:0007669"/>
    <property type="project" value="InterPro"/>
</dbReference>
<dbReference type="SMART" id="SM00066">
    <property type="entry name" value="GAL4"/>
    <property type="match status" value="1"/>
</dbReference>
<dbReference type="CDD" id="cd00067">
    <property type="entry name" value="GAL4"/>
    <property type="match status" value="1"/>
</dbReference>
<evidence type="ECO:0000256" key="3">
    <source>
        <dbReference type="SAM" id="MobiDB-lite"/>
    </source>
</evidence>
<accession>A0A9P8C4V6</accession>
<organism evidence="5 6">
    <name type="scientific">Amylocarpus encephaloides</name>
    <dbReference type="NCBI Taxonomy" id="45428"/>
    <lineage>
        <taxon>Eukaryota</taxon>
        <taxon>Fungi</taxon>
        <taxon>Dikarya</taxon>
        <taxon>Ascomycota</taxon>
        <taxon>Pezizomycotina</taxon>
        <taxon>Leotiomycetes</taxon>
        <taxon>Helotiales</taxon>
        <taxon>Helotiales incertae sedis</taxon>
        <taxon>Amylocarpus</taxon>
    </lineage>
</organism>
<dbReference type="Gene3D" id="4.10.240.10">
    <property type="entry name" value="Zn(2)-C6 fungal-type DNA-binding domain"/>
    <property type="match status" value="1"/>
</dbReference>
<dbReference type="SUPFAM" id="SSF57701">
    <property type="entry name" value="Zn2/Cys6 DNA-binding domain"/>
    <property type="match status" value="1"/>
</dbReference>
<name>A0A9P8C4V6_9HELO</name>
<comment type="caution">
    <text evidence="5">The sequence shown here is derived from an EMBL/GenBank/DDBJ whole genome shotgun (WGS) entry which is preliminary data.</text>
</comment>
<dbReference type="PROSITE" id="PS50048">
    <property type="entry name" value="ZN2_CY6_FUNGAL_2"/>
    <property type="match status" value="1"/>
</dbReference>
<dbReference type="Pfam" id="PF11951">
    <property type="entry name" value="Fungal_trans_2"/>
    <property type="match status" value="1"/>
</dbReference>
<reference evidence="5" key="1">
    <citation type="journal article" date="2021" name="IMA Fungus">
        <title>Genomic characterization of three marine fungi, including Emericellopsis atlantica sp. nov. with signatures of a generalist lifestyle and marine biomass degradation.</title>
        <authorList>
            <person name="Hagestad O.C."/>
            <person name="Hou L."/>
            <person name="Andersen J.H."/>
            <person name="Hansen E.H."/>
            <person name="Altermark B."/>
            <person name="Li C."/>
            <person name="Kuhnert E."/>
            <person name="Cox R.J."/>
            <person name="Crous P.W."/>
            <person name="Spatafora J.W."/>
            <person name="Lail K."/>
            <person name="Amirebrahimi M."/>
            <person name="Lipzen A."/>
            <person name="Pangilinan J."/>
            <person name="Andreopoulos W."/>
            <person name="Hayes R.D."/>
            <person name="Ng V."/>
            <person name="Grigoriev I.V."/>
            <person name="Jackson S.A."/>
            <person name="Sutton T.D.S."/>
            <person name="Dobson A.D.W."/>
            <person name="Rama T."/>
        </authorList>
    </citation>
    <scope>NUCLEOTIDE SEQUENCE</scope>
    <source>
        <strain evidence="5">TRa018bII</strain>
    </source>
</reference>
<dbReference type="GO" id="GO:0000976">
    <property type="term" value="F:transcription cis-regulatory region binding"/>
    <property type="evidence" value="ECO:0007669"/>
    <property type="project" value="TreeGrafter"/>
</dbReference>
<evidence type="ECO:0000256" key="1">
    <source>
        <dbReference type="ARBA" id="ARBA00004123"/>
    </source>
</evidence>
<protein>
    <submittedName>
        <fullName evidence="5">Fungal-specific transcription factor domain-containing protein</fullName>
    </submittedName>
</protein>
<dbReference type="PANTHER" id="PTHR37534">
    <property type="entry name" value="TRANSCRIPTIONAL ACTIVATOR PROTEIN UGA3"/>
    <property type="match status" value="1"/>
</dbReference>
<dbReference type="PANTHER" id="PTHR37534:SF26">
    <property type="entry name" value="TRANSCRIPTION FACTOR, PUTATIVE-RELATED"/>
    <property type="match status" value="1"/>
</dbReference>
<proteinExistence type="predicted"/>
<dbReference type="EMBL" id="MU251478">
    <property type="protein sequence ID" value="KAG9234028.1"/>
    <property type="molecule type" value="Genomic_DNA"/>
</dbReference>
<dbReference type="PROSITE" id="PS00463">
    <property type="entry name" value="ZN2_CY6_FUNGAL_1"/>
    <property type="match status" value="1"/>
</dbReference>
<keyword evidence="2" id="KW-0539">Nucleus</keyword>
<dbReference type="InterPro" id="IPR021858">
    <property type="entry name" value="Fun_TF"/>
</dbReference>
<gene>
    <name evidence="5" type="ORF">BJ875DRAFT_27752</name>
</gene>
<sequence>MNVPLRSKQGCWTCRLRKKKCDEGRPICATCESLSITCYGYDSKPEWMDGGETERAIAASIKQIVKHTSRRKGTGLGMLKAKFKGSGSTGQEEVVAPSYVPRIAPKPTIENASSPASSIPSSNGESSARKPGARSILDDSATNTTHETTPDREDVDAQKFNSSRPFSFNSQEEPILLMHFLDVVFYLQFPMYQPTIAEGGRGWLLQLLLRTKPLYHGALALASYHRGAMQLALERHTPNPCSKFIEQEQHLAICFREFTNRVVYVNKFVTDREPGDCCGIMASIVQLIFFELFANNREHSWQIHLNAAIGMIGSVFGDNITRMETRQVLDTAGLENYPFTRGTPTELESTTFNFFGTVIMWLDVVSCVTSGKTPRLLPLDQSQLSLQSCLRLESVMGCKDWAFSQIGRISALHERKAEQNYNAVEIEANNIHAELVGGLIESGLSSFTLTDSSDPFCAAAAKSSLVTRLFALMGCIYLHFVFKGLEQGSPCLDPTMVEVMTILRKETPRDLLPGLVCPLFVIGCAAFEEDKQFFRDVFSSTPLLDPSLDHRNKILPLLEKTWARRDTSHTTWSDVIELLTAQGPLLLV</sequence>
<dbReference type="OrthoDB" id="5213892at2759"/>
<evidence type="ECO:0000313" key="6">
    <source>
        <dbReference type="Proteomes" id="UP000824998"/>
    </source>
</evidence>
<dbReference type="GO" id="GO:0045944">
    <property type="term" value="P:positive regulation of transcription by RNA polymerase II"/>
    <property type="evidence" value="ECO:0007669"/>
    <property type="project" value="TreeGrafter"/>
</dbReference>
<dbReference type="AlphaFoldDB" id="A0A9P8C4V6"/>
<feature type="region of interest" description="Disordered" evidence="3">
    <location>
        <begin position="106"/>
        <end position="158"/>
    </location>
</feature>
<comment type="subcellular location">
    <subcellularLocation>
        <location evidence="1">Nucleus</location>
    </subcellularLocation>
</comment>
<evidence type="ECO:0000313" key="5">
    <source>
        <dbReference type="EMBL" id="KAG9234028.1"/>
    </source>
</evidence>
<feature type="compositionally biased region" description="Low complexity" evidence="3">
    <location>
        <begin position="109"/>
        <end position="126"/>
    </location>
</feature>
<feature type="domain" description="Zn(2)-C6 fungal-type" evidence="4">
    <location>
        <begin position="10"/>
        <end position="38"/>
    </location>
</feature>